<evidence type="ECO:0000313" key="2">
    <source>
        <dbReference type="Proteomes" id="UP000003120"/>
    </source>
</evidence>
<dbReference type="Proteomes" id="UP000003120">
    <property type="component" value="Unassembled WGS sequence"/>
</dbReference>
<reference evidence="1 2" key="1">
    <citation type="submission" date="2012-07" db="EMBL/GenBank/DDBJ databases">
        <authorList>
            <person name="Durkin A.S."/>
            <person name="McCorrison J."/>
            <person name="Torralba M."/>
            <person name="Gillis M."/>
            <person name="Methe B."/>
            <person name="Sutton G."/>
            <person name="Nelson K.E."/>
        </authorList>
    </citation>
    <scope>NUCLEOTIDE SEQUENCE [LARGE SCALE GENOMIC DNA]</scope>
    <source>
        <strain evidence="1 2">Fnf 1007</strain>
    </source>
</reference>
<evidence type="ECO:0000313" key="1">
    <source>
        <dbReference type="EMBL" id="EJU18191.1"/>
    </source>
</evidence>
<comment type="caution">
    <text evidence="1">The sequence shown here is derived from an EMBL/GenBank/DDBJ whole genome shotgun (WGS) entry which is preliminary data.</text>
</comment>
<organism evidence="1 2">
    <name type="scientific">Fusobacterium necrophorum subsp. funduliforme Fnf 1007</name>
    <dbReference type="NCBI Taxonomy" id="1161424"/>
    <lineage>
        <taxon>Bacteria</taxon>
        <taxon>Fusobacteriati</taxon>
        <taxon>Fusobacteriota</taxon>
        <taxon>Fusobacteriia</taxon>
        <taxon>Fusobacteriales</taxon>
        <taxon>Fusobacteriaceae</taxon>
        <taxon>Fusobacterium</taxon>
    </lineage>
</organism>
<gene>
    <name evidence="1" type="ORF">HMPREF1127_2133</name>
</gene>
<accession>A0AAN4ATD6</accession>
<proteinExistence type="predicted"/>
<name>A0AAN4ATD6_9FUSO</name>
<protein>
    <submittedName>
        <fullName evidence="1">Uncharacterized protein</fullName>
    </submittedName>
</protein>
<dbReference type="AlphaFoldDB" id="A0AAN4ATD6"/>
<dbReference type="EMBL" id="ALKK01000033">
    <property type="protein sequence ID" value="EJU18191.1"/>
    <property type="molecule type" value="Genomic_DNA"/>
</dbReference>
<sequence>MQETEKQSIFNEVIDRFVKIYKFYPIFKCYETPWIQSSIYLQEQ</sequence>